<name>A0A1Y1M5Y1_PHOPY</name>
<accession>A0A1Y1M5Y1</accession>
<reference evidence="4" key="3">
    <citation type="submission" date="2019-08" db="EMBL/GenBank/DDBJ databases">
        <authorList>
            <consortium name="Photinus pyralis genome working group"/>
            <person name="Fallon T.R."/>
            <person name="Sander Lower S.E."/>
            <person name="Weng J.-K."/>
        </authorList>
    </citation>
    <scope>NUCLEOTIDE SEQUENCE</scope>
    <source>
        <strain evidence="4">1611_PpyrPB1</strain>
        <tissue evidence="4">Whole body</tissue>
    </source>
</reference>
<dbReference type="Proteomes" id="UP000327044">
    <property type="component" value="Unassembled WGS sequence"/>
</dbReference>
<dbReference type="PANTHER" id="PTHR23231">
    <property type="entry name" value="GERM CELL-LESS PROTEIN"/>
    <property type="match status" value="1"/>
</dbReference>
<dbReference type="EMBL" id="GEZM01039844">
    <property type="protein sequence ID" value="JAV81143.1"/>
    <property type="molecule type" value="Transcribed_RNA"/>
</dbReference>
<organism evidence="3">
    <name type="scientific">Photinus pyralis</name>
    <name type="common">Common eastern firefly</name>
    <name type="synonym">Lampyris pyralis</name>
    <dbReference type="NCBI Taxonomy" id="7054"/>
    <lineage>
        <taxon>Eukaryota</taxon>
        <taxon>Metazoa</taxon>
        <taxon>Ecdysozoa</taxon>
        <taxon>Arthropoda</taxon>
        <taxon>Hexapoda</taxon>
        <taxon>Insecta</taxon>
        <taxon>Pterygota</taxon>
        <taxon>Neoptera</taxon>
        <taxon>Endopterygota</taxon>
        <taxon>Coleoptera</taxon>
        <taxon>Polyphaga</taxon>
        <taxon>Elateriformia</taxon>
        <taxon>Elateroidea</taxon>
        <taxon>Lampyridae</taxon>
        <taxon>Lampyrinae</taxon>
        <taxon>Photinus</taxon>
    </lineage>
</organism>
<dbReference type="GO" id="GO:0007281">
    <property type="term" value="P:germ cell development"/>
    <property type="evidence" value="ECO:0007669"/>
    <property type="project" value="InterPro"/>
</dbReference>
<dbReference type="EMBL" id="VVIM01000010">
    <property type="protein sequence ID" value="KAB0792096.1"/>
    <property type="molecule type" value="Genomic_DNA"/>
</dbReference>
<dbReference type="Pfam" id="PF00651">
    <property type="entry name" value="BTB"/>
    <property type="match status" value="1"/>
</dbReference>
<dbReference type="InterPro" id="IPR043380">
    <property type="entry name" value="Gcl-like"/>
</dbReference>
<dbReference type="Gene3D" id="3.30.710.10">
    <property type="entry name" value="Potassium Channel Kv1.1, Chain A"/>
    <property type="match status" value="1"/>
</dbReference>
<reference evidence="4 5" key="2">
    <citation type="journal article" date="2018" name="Elife">
        <title>Firefly genomes illuminate parallel origins of bioluminescence in beetles.</title>
        <authorList>
            <person name="Fallon T.R."/>
            <person name="Lower S.E."/>
            <person name="Chang C.H."/>
            <person name="Bessho-Uehara M."/>
            <person name="Martin G.J."/>
            <person name="Bewick A.J."/>
            <person name="Behringer M."/>
            <person name="Debat H.J."/>
            <person name="Wong I."/>
            <person name="Day J.C."/>
            <person name="Suvorov A."/>
            <person name="Silva C.J."/>
            <person name="Stanger-Hall K.F."/>
            <person name="Hall D.W."/>
            <person name="Schmitz R.J."/>
            <person name="Nelson D.R."/>
            <person name="Lewis S.M."/>
            <person name="Shigenobu S."/>
            <person name="Bybee S.M."/>
            <person name="Larracuente A.M."/>
            <person name="Oba Y."/>
            <person name="Weng J.K."/>
        </authorList>
    </citation>
    <scope>NUCLEOTIDE SEQUENCE [LARGE SCALE GENOMIC DNA]</scope>
    <source>
        <strain evidence="4">1611_PpyrPB1</strain>
        <tissue evidence="4">Whole body</tissue>
    </source>
</reference>
<dbReference type="OrthoDB" id="6359943at2759"/>
<dbReference type="PANTHER" id="PTHR23231:SF17">
    <property type="entry name" value="BTB DOMAIN-CONTAINING PROTEIN"/>
    <property type="match status" value="1"/>
</dbReference>
<evidence type="ECO:0000259" key="2">
    <source>
        <dbReference type="PROSITE" id="PS50097"/>
    </source>
</evidence>
<dbReference type="InParanoid" id="A0A1Y1M5Y1"/>
<protein>
    <recommendedName>
        <fullName evidence="2">BTB domain-containing protein</fullName>
    </recommendedName>
</protein>
<evidence type="ECO:0000313" key="5">
    <source>
        <dbReference type="Proteomes" id="UP000327044"/>
    </source>
</evidence>
<dbReference type="PROSITE" id="PS50097">
    <property type="entry name" value="BTB"/>
    <property type="match status" value="1"/>
</dbReference>
<evidence type="ECO:0000313" key="4">
    <source>
        <dbReference type="EMBL" id="KAB0792096.1"/>
    </source>
</evidence>
<dbReference type="SUPFAM" id="SSF54695">
    <property type="entry name" value="POZ domain"/>
    <property type="match status" value="1"/>
</dbReference>
<dbReference type="SMART" id="SM00225">
    <property type="entry name" value="BTB"/>
    <property type="match status" value="1"/>
</dbReference>
<dbReference type="InterPro" id="IPR011333">
    <property type="entry name" value="SKP1/BTB/POZ_sf"/>
</dbReference>
<dbReference type="InterPro" id="IPR000210">
    <property type="entry name" value="BTB/POZ_dom"/>
</dbReference>
<feature type="domain" description="BTB" evidence="2">
    <location>
        <begin position="73"/>
        <end position="143"/>
    </location>
</feature>
<keyword evidence="5" id="KW-1185">Reference proteome</keyword>
<dbReference type="EMBL" id="GEZM01039843">
    <property type="protein sequence ID" value="JAV81144.1"/>
    <property type="molecule type" value="Transcribed_RNA"/>
</dbReference>
<evidence type="ECO:0000256" key="1">
    <source>
        <dbReference type="ARBA" id="ARBA00022473"/>
    </source>
</evidence>
<dbReference type="FunCoup" id="A0A1Y1M5Y1">
    <property type="interactions" value="1461"/>
</dbReference>
<reference evidence="3" key="1">
    <citation type="journal article" date="2016" name="Sci. Rep.">
        <title>Molecular characterization of firefly nuptial gifts: a multi-omics approach sheds light on postcopulatory sexual selection.</title>
        <authorList>
            <person name="Al-Wathiqui N."/>
            <person name="Fallon T.R."/>
            <person name="South A."/>
            <person name="Weng J.K."/>
            <person name="Lewis S.M."/>
        </authorList>
    </citation>
    <scope>NUCLEOTIDE SEQUENCE</scope>
</reference>
<proteinExistence type="predicted"/>
<evidence type="ECO:0000313" key="3">
    <source>
        <dbReference type="EMBL" id="JAV81143.1"/>
    </source>
</evidence>
<dbReference type="AlphaFoldDB" id="A0A1Y1M5Y1"/>
<keyword evidence="1" id="KW-0217">Developmental protein</keyword>
<gene>
    <name evidence="4" type="ORF">PPYR_14057</name>
</gene>
<sequence length="487" mass="56291">MGGLLSSSLVNSKHIVNNVTQFVIGGKRKRVETESDEEINKVIDLALHTPKRKKLVTTAQYIYQTLYEEGKNSDLTVEALGHQFHLHRIYLCQSPYFASMFGGAWLEYDKKYVVIDIIDPQITIDSLKIVFGSLYNDEITLNPTEIVPILASATMFQLDSIIDKCREVMIETINPKSAMLYYNAACQYADKKLQETCMQWFLVNLMTFYYYGSLCYLRTIPIPLMTRLVANPDLFVVQTEFSLYVMLKFWMYMHVHPDLTSDPSIKDINTFYSSRTDENPYLLTKQGEDFILAFQGLRVHNLISHHMDVEAVQRDNIIPRSWLNPAVLKQWKIMLKVNQNEDKGPSGELVDELFLSKSLRCGRILNEKDRHMWRWTGFHYGMDLLMVTDGASLSIKRNHRPEFEQLLSFQTVRRLAIRVTVATLNEQRQMLFRQTTGIKSVSLSKTEELQLMTFDKDITFPLIISANILFTSPEDVVTQDAVTQTTH</sequence>